<evidence type="ECO:0000313" key="2">
    <source>
        <dbReference type="EMBL" id="MFD1343760.1"/>
    </source>
</evidence>
<dbReference type="Proteomes" id="UP001597135">
    <property type="component" value="Unassembled WGS sequence"/>
</dbReference>
<name>A0ABW3ZKT6_9RHOB</name>
<sequence length="276" mass="30263">MRPRRVFDGVRLRGDLFNADAPKLFVSFRQRLERPGAFDEARPVKSFTDRGHAHLALQARENDWYINDETPAFEVMLAEVATRYKRVVSMGFSMGGYAALRFSKALDLKRVIAISPQVSISPALVPGDIRFHRFAAEFDPERGDLASHGRLRLRGAVLFDPFRPLDAFNAEAIGAIFSNLALCRLAGGGHPATRTLREGGGYPALQRLLVGNEVARADITGLHRAGRAKSPNYWHNLSGIATRRGRPTLAEEAARRRAALGGHDADPGLDDGASSP</sequence>
<dbReference type="RefSeq" id="WP_386804987.1">
    <property type="nucleotide sequence ID" value="NZ_JBHTMU010000030.1"/>
</dbReference>
<protein>
    <submittedName>
        <fullName evidence="2">Alpha/beta hydrolase</fullName>
    </submittedName>
</protein>
<gene>
    <name evidence="2" type="ORF">ACFQ4E_15135</name>
</gene>
<reference evidence="3" key="1">
    <citation type="journal article" date="2019" name="Int. J. Syst. Evol. Microbiol.">
        <title>The Global Catalogue of Microorganisms (GCM) 10K type strain sequencing project: providing services to taxonomists for standard genome sequencing and annotation.</title>
        <authorList>
            <consortium name="The Broad Institute Genomics Platform"/>
            <consortium name="The Broad Institute Genome Sequencing Center for Infectious Disease"/>
            <person name="Wu L."/>
            <person name="Ma J."/>
        </authorList>
    </citation>
    <scope>NUCLEOTIDE SEQUENCE [LARGE SCALE GENOMIC DNA]</scope>
    <source>
        <strain evidence="3">CCUG 62953</strain>
    </source>
</reference>
<organism evidence="2 3">
    <name type="scientific">Litorisediminicola beolgyonensis</name>
    <dbReference type="NCBI Taxonomy" id="1173614"/>
    <lineage>
        <taxon>Bacteria</taxon>
        <taxon>Pseudomonadati</taxon>
        <taxon>Pseudomonadota</taxon>
        <taxon>Alphaproteobacteria</taxon>
        <taxon>Rhodobacterales</taxon>
        <taxon>Paracoccaceae</taxon>
        <taxon>Litorisediminicola</taxon>
    </lineage>
</organism>
<feature type="region of interest" description="Disordered" evidence="1">
    <location>
        <begin position="245"/>
        <end position="276"/>
    </location>
</feature>
<comment type="caution">
    <text evidence="2">The sequence shown here is derived from an EMBL/GenBank/DDBJ whole genome shotgun (WGS) entry which is preliminary data.</text>
</comment>
<dbReference type="SUPFAM" id="SSF53474">
    <property type="entry name" value="alpha/beta-Hydrolases"/>
    <property type="match status" value="1"/>
</dbReference>
<dbReference type="EMBL" id="JBHTMU010000030">
    <property type="protein sequence ID" value="MFD1343760.1"/>
    <property type="molecule type" value="Genomic_DNA"/>
</dbReference>
<keyword evidence="3" id="KW-1185">Reference proteome</keyword>
<evidence type="ECO:0000256" key="1">
    <source>
        <dbReference type="SAM" id="MobiDB-lite"/>
    </source>
</evidence>
<evidence type="ECO:0000313" key="3">
    <source>
        <dbReference type="Proteomes" id="UP001597135"/>
    </source>
</evidence>
<accession>A0ABW3ZKT6</accession>
<keyword evidence="2" id="KW-0378">Hydrolase</keyword>
<dbReference type="Gene3D" id="3.40.50.1820">
    <property type="entry name" value="alpha/beta hydrolase"/>
    <property type="match status" value="1"/>
</dbReference>
<dbReference type="InterPro" id="IPR029058">
    <property type="entry name" value="AB_hydrolase_fold"/>
</dbReference>
<proteinExistence type="predicted"/>
<dbReference type="GO" id="GO:0016787">
    <property type="term" value="F:hydrolase activity"/>
    <property type="evidence" value="ECO:0007669"/>
    <property type="project" value="UniProtKB-KW"/>
</dbReference>